<dbReference type="EMBL" id="LFZO01000570">
    <property type="protein sequence ID" value="KXT05489.1"/>
    <property type="molecule type" value="Genomic_DNA"/>
</dbReference>
<reference evidence="2 3" key="1">
    <citation type="submission" date="2015-07" db="EMBL/GenBank/DDBJ databases">
        <title>Comparative genomics of the Sigatoka disease complex on banana suggests a link between parallel evolutionary changes in Pseudocercospora fijiensis and Pseudocercospora eumusae and increased virulence on the banana host.</title>
        <authorList>
            <person name="Chang T.-C."/>
            <person name="Salvucci A."/>
            <person name="Crous P.W."/>
            <person name="Stergiopoulos I."/>
        </authorList>
    </citation>
    <scope>NUCLEOTIDE SEQUENCE [LARGE SCALE GENOMIC DNA]</scope>
    <source>
        <strain evidence="2 3">CBS 116634</strain>
    </source>
</reference>
<feature type="region of interest" description="Disordered" evidence="1">
    <location>
        <begin position="67"/>
        <end position="139"/>
    </location>
</feature>
<proteinExistence type="predicted"/>
<dbReference type="AlphaFoldDB" id="A0A139HSQ4"/>
<name>A0A139HSQ4_9PEZI</name>
<organism evidence="2 3">
    <name type="scientific">Pseudocercospora musae</name>
    <dbReference type="NCBI Taxonomy" id="113226"/>
    <lineage>
        <taxon>Eukaryota</taxon>
        <taxon>Fungi</taxon>
        <taxon>Dikarya</taxon>
        <taxon>Ascomycota</taxon>
        <taxon>Pezizomycotina</taxon>
        <taxon>Dothideomycetes</taxon>
        <taxon>Dothideomycetidae</taxon>
        <taxon>Mycosphaerellales</taxon>
        <taxon>Mycosphaerellaceae</taxon>
        <taxon>Pseudocercospora</taxon>
    </lineage>
</organism>
<evidence type="ECO:0000313" key="2">
    <source>
        <dbReference type="EMBL" id="KXT05490.1"/>
    </source>
</evidence>
<sequence>MLDAFVPAPAPAPAPALQQRQNVSHLVRTPHSAACLKSLLIVPTSSAPSRILADYFPLESFLQEHAHASWSSIPSPAPSPSPPPTTSTTSTPSTVDRRRKARSTATPALSAGTTGQPSSDASAREPPATLCAAVAQLEP</sequence>
<evidence type="ECO:0000256" key="1">
    <source>
        <dbReference type="SAM" id="MobiDB-lite"/>
    </source>
</evidence>
<keyword evidence="3" id="KW-1185">Reference proteome</keyword>
<feature type="region of interest" description="Disordered" evidence="1">
    <location>
        <begin position="1"/>
        <end position="21"/>
    </location>
</feature>
<dbReference type="EMBL" id="LFZO01000570">
    <property type="protein sequence ID" value="KXT05490.1"/>
    <property type="molecule type" value="Genomic_DNA"/>
</dbReference>
<feature type="compositionally biased region" description="Pro residues" evidence="1">
    <location>
        <begin position="75"/>
        <end position="85"/>
    </location>
</feature>
<feature type="compositionally biased region" description="Polar residues" evidence="1">
    <location>
        <begin position="103"/>
        <end position="121"/>
    </location>
</feature>
<dbReference type="Proteomes" id="UP000073492">
    <property type="component" value="Unassembled WGS sequence"/>
</dbReference>
<accession>A0A139HSQ4</accession>
<comment type="caution">
    <text evidence="2">The sequence shown here is derived from an EMBL/GenBank/DDBJ whole genome shotgun (WGS) entry which is preliminary data.</text>
</comment>
<protein>
    <submittedName>
        <fullName evidence="2">Uncharacterized protein</fullName>
    </submittedName>
</protein>
<gene>
    <name evidence="2" type="ORF">AC579_6687</name>
</gene>
<evidence type="ECO:0000313" key="3">
    <source>
        <dbReference type="Proteomes" id="UP000073492"/>
    </source>
</evidence>
<dbReference type="OrthoDB" id="624345at2759"/>